<accession>A0ABP8G981</accession>
<dbReference type="Proteomes" id="UP001501207">
    <property type="component" value="Unassembled WGS sequence"/>
</dbReference>
<sequence>MSRLKIYSTNVSRESILRERAAAYQQLSSREKIEQLFSLIQVSVSLNGGKPLKYPQGKGVVISRKNH</sequence>
<reference evidence="2" key="1">
    <citation type="journal article" date="2019" name="Int. J. Syst. Evol. Microbiol.">
        <title>The Global Catalogue of Microorganisms (GCM) 10K type strain sequencing project: providing services to taxonomists for standard genome sequencing and annotation.</title>
        <authorList>
            <consortium name="The Broad Institute Genomics Platform"/>
            <consortium name="The Broad Institute Genome Sequencing Center for Infectious Disease"/>
            <person name="Wu L."/>
            <person name="Ma J."/>
        </authorList>
    </citation>
    <scope>NUCLEOTIDE SEQUENCE [LARGE SCALE GENOMIC DNA]</scope>
    <source>
        <strain evidence="2">JCM 17664</strain>
    </source>
</reference>
<comment type="caution">
    <text evidence="1">The sequence shown here is derived from an EMBL/GenBank/DDBJ whole genome shotgun (WGS) entry which is preliminary data.</text>
</comment>
<dbReference type="RefSeq" id="WP_344981528.1">
    <property type="nucleotide sequence ID" value="NZ_BAABFN010000022.1"/>
</dbReference>
<keyword evidence="2" id="KW-1185">Reference proteome</keyword>
<dbReference type="EMBL" id="BAABFN010000022">
    <property type="protein sequence ID" value="GAA4319797.1"/>
    <property type="molecule type" value="Genomic_DNA"/>
</dbReference>
<gene>
    <name evidence="1" type="ORF">GCM10023143_33480</name>
</gene>
<evidence type="ECO:0000313" key="2">
    <source>
        <dbReference type="Proteomes" id="UP001501207"/>
    </source>
</evidence>
<organism evidence="1 2">
    <name type="scientific">Compostibacter hankyongensis</name>
    <dbReference type="NCBI Taxonomy" id="1007089"/>
    <lineage>
        <taxon>Bacteria</taxon>
        <taxon>Pseudomonadati</taxon>
        <taxon>Bacteroidota</taxon>
        <taxon>Chitinophagia</taxon>
        <taxon>Chitinophagales</taxon>
        <taxon>Chitinophagaceae</taxon>
        <taxon>Compostibacter</taxon>
    </lineage>
</organism>
<protein>
    <submittedName>
        <fullName evidence="1">Uncharacterized protein</fullName>
    </submittedName>
</protein>
<name>A0ABP8G981_9BACT</name>
<evidence type="ECO:0000313" key="1">
    <source>
        <dbReference type="EMBL" id="GAA4319797.1"/>
    </source>
</evidence>
<proteinExistence type="predicted"/>